<sequence length="153" mass="17525">MEIQEKKESPSPLPVLPRLDCLHRLLQLLEEKNSVPEKPVIRNIEPEEQHITLSNALDEVHHKETLMERLEMLEKRVLQEDQDETSTLEGRRNSRLIQEETSPQTSITGPENRPKSRKQKGKSSAAGSSLDVDMIGALMTDDYLMIILVNEYV</sequence>
<dbReference type="AlphaFoldDB" id="A0A7J0ENV1"/>
<evidence type="ECO:0000256" key="1">
    <source>
        <dbReference type="SAM" id="MobiDB-lite"/>
    </source>
</evidence>
<comment type="caution">
    <text evidence="2">The sequence shown here is derived from an EMBL/GenBank/DDBJ whole genome shotgun (WGS) entry which is preliminary data.</text>
</comment>
<organism evidence="2 3">
    <name type="scientific">Actinidia rufa</name>
    <dbReference type="NCBI Taxonomy" id="165716"/>
    <lineage>
        <taxon>Eukaryota</taxon>
        <taxon>Viridiplantae</taxon>
        <taxon>Streptophyta</taxon>
        <taxon>Embryophyta</taxon>
        <taxon>Tracheophyta</taxon>
        <taxon>Spermatophyta</taxon>
        <taxon>Magnoliopsida</taxon>
        <taxon>eudicotyledons</taxon>
        <taxon>Gunneridae</taxon>
        <taxon>Pentapetalae</taxon>
        <taxon>asterids</taxon>
        <taxon>Ericales</taxon>
        <taxon>Actinidiaceae</taxon>
        <taxon>Actinidia</taxon>
    </lineage>
</organism>
<reference evidence="2 3" key="1">
    <citation type="submission" date="2019-07" db="EMBL/GenBank/DDBJ databases">
        <title>De Novo Assembly of kiwifruit Actinidia rufa.</title>
        <authorList>
            <person name="Sugita-Konishi S."/>
            <person name="Sato K."/>
            <person name="Mori E."/>
            <person name="Abe Y."/>
            <person name="Kisaki G."/>
            <person name="Hamano K."/>
            <person name="Suezawa K."/>
            <person name="Otani M."/>
            <person name="Fukuda T."/>
            <person name="Manabe T."/>
            <person name="Gomi K."/>
            <person name="Tabuchi M."/>
            <person name="Akimitsu K."/>
            <person name="Kataoka I."/>
        </authorList>
    </citation>
    <scope>NUCLEOTIDE SEQUENCE [LARGE SCALE GENOMIC DNA]</scope>
    <source>
        <strain evidence="3">cv. Fuchu</strain>
    </source>
</reference>
<evidence type="ECO:0000313" key="2">
    <source>
        <dbReference type="EMBL" id="GFY87659.1"/>
    </source>
</evidence>
<keyword evidence="3" id="KW-1185">Reference proteome</keyword>
<dbReference type="OrthoDB" id="1225832at2759"/>
<evidence type="ECO:0000313" key="3">
    <source>
        <dbReference type="Proteomes" id="UP000585474"/>
    </source>
</evidence>
<feature type="region of interest" description="Disordered" evidence="1">
    <location>
        <begin position="77"/>
        <end position="128"/>
    </location>
</feature>
<protein>
    <submittedName>
        <fullName evidence="2">Uncharacterized protein</fullName>
    </submittedName>
</protein>
<name>A0A7J0ENV1_9ERIC</name>
<dbReference type="Proteomes" id="UP000585474">
    <property type="component" value="Unassembled WGS sequence"/>
</dbReference>
<gene>
    <name evidence="2" type="ORF">Acr_05g0012980</name>
</gene>
<feature type="compositionally biased region" description="Polar residues" evidence="1">
    <location>
        <begin position="95"/>
        <end position="109"/>
    </location>
</feature>
<dbReference type="EMBL" id="BJWL01000005">
    <property type="protein sequence ID" value="GFY87659.1"/>
    <property type="molecule type" value="Genomic_DNA"/>
</dbReference>
<dbReference type="PANTHER" id="PTHR34190:SF10">
    <property type="entry name" value="TERNARY COMPLEX FACTOR MIP1 LEUCINE-ZIPPER DOMAIN-CONTAINING PROTEIN"/>
    <property type="match status" value="1"/>
</dbReference>
<dbReference type="PANTHER" id="PTHR34190">
    <property type="entry name" value="EXPRESSED PROTEIN"/>
    <property type="match status" value="1"/>
</dbReference>
<proteinExistence type="predicted"/>
<accession>A0A7J0ENV1</accession>